<evidence type="ECO:0000313" key="1">
    <source>
        <dbReference type="EMBL" id="SCX48651.1"/>
    </source>
</evidence>
<name>A0A1G4Y532_9ENTR</name>
<evidence type="ECO:0000313" key="2">
    <source>
        <dbReference type="Proteomes" id="UP000183569"/>
    </source>
</evidence>
<reference evidence="1 2" key="1">
    <citation type="submission" date="2016-10" db="EMBL/GenBank/DDBJ databases">
        <authorList>
            <person name="Varghese N."/>
            <person name="Submissions S."/>
        </authorList>
    </citation>
    <scope>NUCLEOTIDE SEQUENCE [LARGE SCALE GENOMIC DNA]</scope>
    <source>
        <strain evidence="1 2">CGMCC 1.12102</strain>
    </source>
</reference>
<dbReference type="Proteomes" id="UP000183569">
    <property type="component" value="Unassembled WGS sequence"/>
</dbReference>
<protein>
    <submittedName>
        <fullName evidence="1">Uncharacterized protein</fullName>
    </submittedName>
</protein>
<accession>A0A1G4Y532</accession>
<proteinExistence type="predicted"/>
<sequence length="229" mass="25775">MHKLNYAATFPHWQSPQLSLRCNLQWRSFAKVAVLFDMQEEALLATQCAVLSQAGISAEQLWPVARASGSDGRLAELQTQCMVLSEAQRQGWRNVLLFDAGFQLTQDERVFTQANRIFTSLNRLDWHALLLGGHYQHFSPLLALPGIARVHHADSAAAYAVNASYYPVLLNAYHRAIEHAASLNELWPLLMGKHCWLAVNPGLVSWRDNNLTPVPTCRPAGRERSFRFA</sequence>
<comment type="caution">
    <text evidence="1">The sequence shown here is derived from an EMBL/GenBank/DDBJ whole genome shotgun (WGS) entry which is preliminary data.</text>
</comment>
<dbReference type="AlphaFoldDB" id="A0A1G4Y532"/>
<dbReference type="RefSeq" id="WP_017457784.1">
    <property type="nucleotide sequence ID" value="NZ_FMUI01000005.1"/>
</dbReference>
<gene>
    <name evidence="1" type="ORF">SAMN02927897_01972</name>
</gene>
<dbReference type="EMBL" id="FMUI01000005">
    <property type="protein sequence ID" value="SCX48651.1"/>
    <property type="molecule type" value="Genomic_DNA"/>
</dbReference>
<dbReference type="GeneID" id="28310746"/>
<organism evidence="1 2">
    <name type="scientific">Kosakonia sacchari</name>
    <dbReference type="NCBI Taxonomy" id="1158459"/>
    <lineage>
        <taxon>Bacteria</taxon>
        <taxon>Pseudomonadati</taxon>
        <taxon>Pseudomonadota</taxon>
        <taxon>Gammaproteobacteria</taxon>
        <taxon>Enterobacterales</taxon>
        <taxon>Enterobacteriaceae</taxon>
        <taxon>Kosakonia</taxon>
    </lineage>
</organism>